<keyword evidence="1" id="KW-1185">Reference proteome</keyword>
<dbReference type="Proteomes" id="UP000095287">
    <property type="component" value="Unplaced"/>
</dbReference>
<evidence type="ECO:0000313" key="2">
    <source>
        <dbReference type="WBParaSite" id="L893_g6042.t1"/>
    </source>
</evidence>
<dbReference type="WBParaSite" id="L893_g6042.t1">
    <property type="protein sequence ID" value="L893_g6042.t1"/>
    <property type="gene ID" value="L893_g6042"/>
</dbReference>
<accession>A0A1I8AIB7</accession>
<reference evidence="2" key="1">
    <citation type="submission" date="2016-11" db="UniProtKB">
        <authorList>
            <consortium name="WormBaseParasite"/>
        </authorList>
    </citation>
    <scope>IDENTIFICATION</scope>
</reference>
<name>A0A1I8AIB7_9BILA</name>
<organism evidence="1 2">
    <name type="scientific">Steinernema glaseri</name>
    <dbReference type="NCBI Taxonomy" id="37863"/>
    <lineage>
        <taxon>Eukaryota</taxon>
        <taxon>Metazoa</taxon>
        <taxon>Ecdysozoa</taxon>
        <taxon>Nematoda</taxon>
        <taxon>Chromadorea</taxon>
        <taxon>Rhabditida</taxon>
        <taxon>Tylenchina</taxon>
        <taxon>Panagrolaimomorpha</taxon>
        <taxon>Strongyloidoidea</taxon>
        <taxon>Steinernematidae</taxon>
        <taxon>Steinernema</taxon>
    </lineage>
</organism>
<sequence length="72" mass="7974">MYRRLLPSLQGLRSQLCSESQLTSATLTATTEVEIGRLEMHQGEQGNQIFDITLVYDKEAFDVGNVSAVTDP</sequence>
<dbReference type="AlphaFoldDB" id="A0A1I8AIB7"/>
<evidence type="ECO:0000313" key="1">
    <source>
        <dbReference type="Proteomes" id="UP000095287"/>
    </source>
</evidence>
<protein>
    <submittedName>
        <fullName evidence="2">Cadherin domain-containing protein</fullName>
    </submittedName>
</protein>
<proteinExistence type="predicted"/>